<name>A0AA41Q690_9ACTN</name>
<dbReference type="RefSeq" id="WP_235056095.1">
    <property type="nucleotide sequence ID" value="NZ_JAKFHA010000024.1"/>
</dbReference>
<evidence type="ECO:0000313" key="2">
    <source>
        <dbReference type="EMBL" id="MCF2531441.1"/>
    </source>
</evidence>
<proteinExistence type="predicted"/>
<keyword evidence="3" id="KW-1185">Reference proteome</keyword>
<sequence>MLDDREDVLALHRPVRPREPRLPVVELAFADGDLVTQSQDLGIFVAVADGQQPQRGERVRHGEVGESAQHS</sequence>
<comment type="caution">
    <text evidence="2">The sequence shown here is derived from an EMBL/GenBank/DDBJ whole genome shotgun (WGS) entry which is preliminary data.</text>
</comment>
<evidence type="ECO:0000256" key="1">
    <source>
        <dbReference type="SAM" id="MobiDB-lite"/>
    </source>
</evidence>
<evidence type="ECO:0000313" key="3">
    <source>
        <dbReference type="Proteomes" id="UP001165378"/>
    </source>
</evidence>
<reference evidence="2" key="1">
    <citation type="submission" date="2022-01" db="EMBL/GenBank/DDBJ databases">
        <title>Genome-Based Taxonomic Classification of the Phylum Actinobacteria.</title>
        <authorList>
            <person name="Gao Y."/>
        </authorList>
    </citation>
    <scope>NUCLEOTIDE SEQUENCE</scope>
    <source>
        <strain evidence="2">KLBMP 8922</strain>
    </source>
</reference>
<gene>
    <name evidence="2" type="ORF">LZ495_30070</name>
</gene>
<protein>
    <submittedName>
        <fullName evidence="2">Uncharacterized protein</fullName>
    </submittedName>
</protein>
<feature type="compositionally biased region" description="Basic and acidic residues" evidence="1">
    <location>
        <begin position="55"/>
        <end position="64"/>
    </location>
</feature>
<dbReference type="EMBL" id="JAKFHA010000024">
    <property type="protein sequence ID" value="MCF2531441.1"/>
    <property type="molecule type" value="Genomic_DNA"/>
</dbReference>
<accession>A0AA41Q690</accession>
<dbReference type="Proteomes" id="UP001165378">
    <property type="component" value="Unassembled WGS sequence"/>
</dbReference>
<dbReference type="AlphaFoldDB" id="A0AA41Q690"/>
<organism evidence="2 3">
    <name type="scientific">Yinghuangia soli</name>
    <dbReference type="NCBI Taxonomy" id="2908204"/>
    <lineage>
        <taxon>Bacteria</taxon>
        <taxon>Bacillati</taxon>
        <taxon>Actinomycetota</taxon>
        <taxon>Actinomycetes</taxon>
        <taxon>Kitasatosporales</taxon>
        <taxon>Streptomycetaceae</taxon>
        <taxon>Yinghuangia</taxon>
    </lineage>
</organism>
<feature type="region of interest" description="Disordered" evidence="1">
    <location>
        <begin position="52"/>
        <end position="71"/>
    </location>
</feature>